<gene>
    <name evidence="3" type="ORF">PCOR1329_LOCUS35433</name>
</gene>
<protein>
    <recommendedName>
        <fullName evidence="5">Subtilisin</fullName>
    </recommendedName>
</protein>
<keyword evidence="4" id="KW-1185">Reference proteome</keyword>
<feature type="signal peptide" evidence="2">
    <location>
        <begin position="1"/>
        <end position="28"/>
    </location>
</feature>
<evidence type="ECO:0008006" key="5">
    <source>
        <dbReference type="Google" id="ProtNLM"/>
    </source>
</evidence>
<keyword evidence="2" id="KW-0732">Signal</keyword>
<dbReference type="EMBL" id="CAUYUJ010014329">
    <property type="protein sequence ID" value="CAK0839847.1"/>
    <property type="molecule type" value="Genomic_DNA"/>
</dbReference>
<sequence length="70" mass="6668">MARARGRGGPALLALAAGALLACRAALAGALLAGDVGGATDPARAPVAYDLGGSSIPGGPRGGDVRRDDD</sequence>
<feature type="region of interest" description="Disordered" evidence="1">
    <location>
        <begin position="48"/>
        <end position="70"/>
    </location>
</feature>
<evidence type="ECO:0000256" key="2">
    <source>
        <dbReference type="SAM" id="SignalP"/>
    </source>
</evidence>
<name>A0ABN9T4B5_9DINO</name>
<reference evidence="3" key="1">
    <citation type="submission" date="2023-10" db="EMBL/GenBank/DDBJ databases">
        <authorList>
            <person name="Chen Y."/>
            <person name="Shah S."/>
            <person name="Dougan E. K."/>
            <person name="Thang M."/>
            <person name="Chan C."/>
        </authorList>
    </citation>
    <scope>NUCLEOTIDE SEQUENCE [LARGE SCALE GENOMIC DNA]</scope>
</reference>
<dbReference type="Proteomes" id="UP001189429">
    <property type="component" value="Unassembled WGS sequence"/>
</dbReference>
<evidence type="ECO:0000256" key="1">
    <source>
        <dbReference type="SAM" id="MobiDB-lite"/>
    </source>
</evidence>
<proteinExistence type="predicted"/>
<evidence type="ECO:0000313" key="3">
    <source>
        <dbReference type="EMBL" id="CAK0839847.1"/>
    </source>
</evidence>
<accession>A0ABN9T4B5</accession>
<dbReference type="PROSITE" id="PS51257">
    <property type="entry name" value="PROKAR_LIPOPROTEIN"/>
    <property type="match status" value="1"/>
</dbReference>
<comment type="caution">
    <text evidence="3">The sequence shown here is derived from an EMBL/GenBank/DDBJ whole genome shotgun (WGS) entry which is preliminary data.</text>
</comment>
<evidence type="ECO:0000313" key="4">
    <source>
        <dbReference type="Proteomes" id="UP001189429"/>
    </source>
</evidence>
<organism evidence="3 4">
    <name type="scientific">Prorocentrum cordatum</name>
    <dbReference type="NCBI Taxonomy" id="2364126"/>
    <lineage>
        <taxon>Eukaryota</taxon>
        <taxon>Sar</taxon>
        <taxon>Alveolata</taxon>
        <taxon>Dinophyceae</taxon>
        <taxon>Prorocentrales</taxon>
        <taxon>Prorocentraceae</taxon>
        <taxon>Prorocentrum</taxon>
    </lineage>
</organism>
<feature type="chain" id="PRO_5046963792" description="Subtilisin" evidence="2">
    <location>
        <begin position="29"/>
        <end position="70"/>
    </location>
</feature>